<name>A0A9J6A3P5_SOLCO</name>
<gene>
    <name evidence="1" type="ORF">H5410_018856</name>
</gene>
<evidence type="ECO:0000313" key="2">
    <source>
        <dbReference type="Proteomes" id="UP000824120"/>
    </source>
</evidence>
<dbReference type="AlphaFoldDB" id="A0A9J6A3P5"/>
<dbReference type="Proteomes" id="UP000824120">
    <property type="component" value="Chromosome 3"/>
</dbReference>
<accession>A0A9J6A3P5</accession>
<organism evidence="1 2">
    <name type="scientific">Solanum commersonii</name>
    <name type="common">Commerson's wild potato</name>
    <name type="synonym">Commerson's nightshade</name>
    <dbReference type="NCBI Taxonomy" id="4109"/>
    <lineage>
        <taxon>Eukaryota</taxon>
        <taxon>Viridiplantae</taxon>
        <taxon>Streptophyta</taxon>
        <taxon>Embryophyta</taxon>
        <taxon>Tracheophyta</taxon>
        <taxon>Spermatophyta</taxon>
        <taxon>Magnoliopsida</taxon>
        <taxon>eudicotyledons</taxon>
        <taxon>Gunneridae</taxon>
        <taxon>Pentapetalae</taxon>
        <taxon>asterids</taxon>
        <taxon>lamiids</taxon>
        <taxon>Solanales</taxon>
        <taxon>Solanaceae</taxon>
        <taxon>Solanoideae</taxon>
        <taxon>Solaneae</taxon>
        <taxon>Solanum</taxon>
    </lineage>
</organism>
<sequence length="68" mass="7823">MLEMIELMRYIIDNLLWMSHPNSLTLSVSTSFASIAYGVSKELFDRRDGNCCSSTHEMCLAPFLKTFR</sequence>
<feature type="non-terminal residue" evidence="1">
    <location>
        <position position="68"/>
    </location>
</feature>
<dbReference type="EMBL" id="JACXVP010000003">
    <property type="protein sequence ID" value="KAG5619032.1"/>
    <property type="molecule type" value="Genomic_DNA"/>
</dbReference>
<comment type="caution">
    <text evidence="1">The sequence shown here is derived from an EMBL/GenBank/DDBJ whole genome shotgun (WGS) entry which is preliminary data.</text>
</comment>
<reference evidence="1 2" key="1">
    <citation type="submission" date="2020-09" db="EMBL/GenBank/DDBJ databases">
        <title>De no assembly of potato wild relative species, Solanum commersonii.</title>
        <authorList>
            <person name="Cho K."/>
        </authorList>
    </citation>
    <scope>NUCLEOTIDE SEQUENCE [LARGE SCALE GENOMIC DNA]</scope>
    <source>
        <strain evidence="1">LZ3.2</strain>
        <tissue evidence="1">Leaf</tissue>
    </source>
</reference>
<evidence type="ECO:0000313" key="1">
    <source>
        <dbReference type="EMBL" id="KAG5619032.1"/>
    </source>
</evidence>
<proteinExistence type="predicted"/>
<keyword evidence="2" id="KW-1185">Reference proteome</keyword>
<protein>
    <submittedName>
        <fullName evidence="1">Uncharacterized protein</fullName>
    </submittedName>
</protein>